<dbReference type="EMBL" id="CAJVPT010001988">
    <property type="protein sequence ID" value="CAG8472649.1"/>
    <property type="molecule type" value="Genomic_DNA"/>
</dbReference>
<protein>
    <submittedName>
        <fullName evidence="1">3671_t:CDS:1</fullName>
    </submittedName>
</protein>
<organism evidence="1 2">
    <name type="scientific">Acaulospora colombiana</name>
    <dbReference type="NCBI Taxonomy" id="27376"/>
    <lineage>
        <taxon>Eukaryota</taxon>
        <taxon>Fungi</taxon>
        <taxon>Fungi incertae sedis</taxon>
        <taxon>Mucoromycota</taxon>
        <taxon>Glomeromycotina</taxon>
        <taxon>Glomeromycetes</taxon>
        <taxon>Diversisporales</taxon>
        <taxon>Acaulosporaceae</taxon>
        <taxon>Acaulospora</taxon>
    </lineage>
</organism>
<accession>A0ACA9KH27</accession>
<gene>
    <name evidence="1" type="ORF">ACOLOM_LOCUS1660</name>
</gene>
<reference evidence="1" key="1">
    <citation type="submission" date="2021-06" db="EMBL/GenBank/DDBJ databases">
        <authorList>
            <person name="Kallberg Y."/>
            <person name="Tangrot J."/>
            <person name="Rosling A."/>
        </authorList>
    </citation>
    <scope>NUCLEOTIDE SEQUENCE</scope>
    <source>
        <strain evidence="1">CL356</strain>
    </source>
</reference>
<comment type="caution">
    <text evidence="1">The sequence shown here is derived from an EMBL/GenBank/DDBJ whole genome shotgun (WGS) entry which is preliminary data.</text>
</comment>
<sequence>MQYNPGATQYPAGRLVEPTTDVGERGGFLTRNTTSYWGDIQQFFKQEDNQREIIIAPYVFSSLLAPPSILQSIRLAIGTPFPTVDSLAASLNAEGEEEGATKRTWRGLKNSVVSLFSNLRTSEWADSIDSGAYDSTCHAAQAREDAGDHGLNPGTFYCSFTGTISVKEEGSAHHRPDRSFKSDIFMYIMAKMVGSFSYNLSPLPSFLLAKPTPTLSTTLKVSRRRRRLEICASEPITPVEEEATSPSSALGVDWLGQESTAKPRPSLSTHSTSTSYSSNLSASSGSSGWHSRTSSSSLNTPAEEDCEQECTWPAMRHSHSRQVSAVSMTSMDEGEEQEEEGVKRGHHRRWSSTDWYASIAANWLPKSVASPPITPVERRGVAPGLLAMKKHAKKQARHEPVVVEEEEVKVKGEQKLRDDLWENDGVVPMFSQIHPSECSIHHCQHHGSLSLDTTPKKQDGDCNGLHIGTFDKGVWHVFTSRGLSHNTFVGGISRYESRRAALWTKISEAVKDLDLTARAQRSPSMSPAKFVVTPPSP</sequence>
<keyword evidence="2" id="KW-1185">Reference proteome</keyword>
<proteinExistence type="predicted"/>
<name>A0ACA9KH27_9GLOM</name>
<dbReference type="Proteomes" id="UP000789525">
    <property type="component" value="Unassembled WGS sequence"/>
</dbReference>
<evidence type="ECO:0000313" key="2">
    <source>
        <dbReference type="Proteomes" id="UP000789525"/>
    </source>
</evidence>
<evidence type="ECO:0000313" key="1">
    <source>
        <dbReference type="EMBL" id="CAG8472649.1"/>
    </source>
</evidence>